<dbReference type="InterPro" id="IPR007922">
    <property type="entry name" value="DciA-like"/>
</dbReference>
<accession>A0ABQ2JG20</accession>
<gene>
    <name evidence="2" type="ORF">GCM10012285_28410</name>
</gene>
<feature type="compositionally biased region" description="Basic and acidic residues" evidence="1">
    <location>
        <begin position="29"/>
        <end position="38"/>
    </location>
</feature>
<dbReference type="Proteomes" id="UP000600080">
    <property type="component" value="Unassembled WGS sequence"/>
</dbReference>
<proteinExistence type="predicted"/>
<evidence type="ECO:0000256" key="1">
    <source>
        <dbReference type="SAM" id="MobiDB-lite"/>
    </source>
</evidence>
<keyword evidence="3" id="KW-1185">Reference proteome</keyword>
<sequence length="249" mass="26561">MTEMTPPAHHPDGGEPCGVDLARVALHAARESAKKRGGESPPCPPPGSRRPARPRRPRPAGLQCGAQRLMADRAWGLPAISRCRILDRWPDIAATIAPQLSHHIAAVAFHTETGQLDLQPTSPAYATQPRLITPRIITAANQAAGTTTVRRVRVLPVGNLPTLTTTTQAPAAAEPAEPPRPAQLAQPSDGFRQALAAHRKAWSGRPADLALQEANEQQTLALRRMSARAFPETGPQSEDQPQPLEAGSS</sequence>
<name>A0ABQ2JG20_9ACTN</name>
<dbReference type="Pfam" id="PF05258">
    <property type="entry name" value="DciA"/>
    <property type="match status" value="1"/>
</dbReference>
<organism evidence="2 3">
    <name type="scientific">Streptomyces kronopolitis</name>
    <dbReference type="NCBI Taxonomy" id="1612435"/>
    <lineage>
        <taxon>Bacteria</taxon>
        <taxon>Bacillati</taxon>
        <taxon>Actinomycetota</taxon>
        <taxon>Actinomycetes</taxon>
        <taxon>Kitasatosporales</taxon>
        <taxon>Streptomycetaceae</taxon>
        <taxon>Streptomyces</taxon>
    </lineage>
</organism>
<reference evidence="3" key="1">
    <citation type="journal article" date="2019" name="Int. J. Syst. Evol. Microbiol.">
        <title>The Global Catalogue of Microorganisms (GCM) 10K type strain sequencing project: providing services to taxonomists for standard genome sequencing and annotation.</title>
        <authorList>
            <consortium name="The Broad Institute Genomics Platform"/>
            <consortium name="The Broad Institute Genome Sequencing Center for Infectious Disease"/>
            <person name="Wu L."/>
            <person name="Ma J."/>
        </authorList>
    </citation>
    <scope>NUCLEOTIDE SEQUENCE [LARGE SCALE GENOMIC DNA]</scope>
    <source>
        <strain evidence="3">CGMCC 4.7323</strain>
    </source>
</reference>
<evidence type="ECO:0000313" key="2">
    <source>
        <dbReference type="EMBL" id="GGN45079.1"/>
    </source>
</evidence>
<feature type="region of interest" description="Disordered" evidence="1">
    <location>
        <begin position="163"/>
        <end position="249"/>
    </location>
</feature>
<feature type="compositionally biased region" description="Low complexity" evidence="1">
    <location>
        <begin position="163"/>
        <end position="175"/>
    </location>
</feature>
<dbReference type="RefSeq" id="WP_189097950.1">
    <property type="nucleotide sequence ID" value="NZ_BMND01000009.1"/>
</dbReference>
<evidence type="ECO:0000313" key="3">
    <source>
        <dbReference type="Proteomes" id="UP000600080"/>
    </source>
</evidence>
<evidence type="ECO:0008006" key="4">
    <source>
        <dbReference type="Google" id="ProtNLM"/>
    </source>
</evidence>
<dbReference type="EMBL" id="BMND01000009">
    <property type="protein sequence ID" value="GGN45079.1"/>
    <property type="molecule type" value="Genomic_DNA"/>
</dbReference>
<comment type="caution">
    <text evidence="2">The sequence shown here is derived from an EMBL/GenBank/DDBJ whole genome shotgun (WGS) entry which is preliminary data.</text>
</comment>
<dbReference type="GeneID" id="301548602"/>
<feature type="region of interest" description="Disordered" evidence="1">
    <location>
        <begin position="29"/>
        <end position="60"/>
    </location>
</feature>
<protein>
    <recommendedName>
        <fullName evidence="4">DUF721 domain-containing protein</fullName>
    </recommendedName>
</protein>